<dbReference type="Proteomes" id="UP000076580">
    <property type="component" value="Chromosome 03"/>
</dbReference>
<evidence type="ECO:0000313" key="1">
    <source>
        <dbReference type="EMBL" id="KYK54181.1"/>
    </source>
</evidence>
<keyword evidence="2" id="KW-1185">Reference proteome</keyword>
<reference evidence="1 2" key="1">
    <citation type="journal article" date="2016" name="Sci. Rep.">
        <title>Insights into Adaptations to a Near-Obligate Nematode Endoparasitic Lifestyle from the Finished Genome of Drechmeria coniospora.</title>
        <authorList>
            <person name="Zhang L."/>
            <person name="Zhou Z."/>
            <person name="Guo Q."/>
            <person name="Fokkens L."/>
            <person name="Miskei M."/>
            <person name="Pocsi I."/>
            <person name="Zhang W."/>
            <person name="Chen M."/>
            <person name="Wang L."/>
            <person name="Sun Y."/>
            <person name="Donzelli B.G."/>
            <person name="Gibson D.M."/>
            <person name="Nelson D.R."/>
            <person name="Luo J.G."/>
            <person name="Rep M."/>
            <person name="Liu H."/>
            <person name="Yang S."/>
            <person name="Wang J."/>
            <person name="Krasnoff S.B."/>
            <person name="Xu Y."/>
            <person name="Molnar I."/>
            <person name="Lin M."/>
        </authorList>
    </citation>
    <scope>NUCLEOTIDE SEQUENCE [LARGE SCALE GENOMIC DNA]</scope>
    <source>
        <strain evidence="1 2">ARSEF 6962</strain>
    </source>
</reference>
<dbReference type="RefSeq" id="XP_040653533.1">
    <property type="nucleotide sequence ID" value="XM_040803429.1"/>
</dbReference>
<accession>A0A151GAS7</accession>
<proteinExistence type="predicted"/>
<dbReference type="GeneID" id="63718781"/>
<dbReference type="EMBL" id="LAYC01000003">
    <property type="protein sequence ID" value="KYK54181.1"/>
    <property type="molecule type" value="Genomic_DNA"/>
</dbReference>
<dbReference type="InParanoid" id="A0A151GAS7"/>
<gene>
    <name evidence="1" type="ORF">DCS_06138</name>
</gene>
<organism evidence="1 2">
    <name type="scientific">Drechmeria coniospora</name>
    <name type="common">Nematophagous fungus</name>
    <name type="synonym">Meria coniospora</name>
    <dbReference type="NCBI Taxonomy" id="98403"/>
    <lineage>
        <taxon>Eukaryota</taxon>
        <taxon>Fungi</taxon>
        <taxon>Dikarya</taxon>
        <taxon>Ascomycota</taxon>
        <taxon>Pezizomycotina</taxon>
        <taxon>Sordariomycetes</taxon>
        <taxon>Hypocreomycetidae</taxon>
        <taxon>Hypocreales</taxon>
        <taxon>Ophiocordycipitaceae</taxon>
        <taxon>Drechmeria</taxon>
    </lineage>
</organism>
<evidence type="ECO:0000313" key="2">
    <source>
        <dbReference type="Proteomes" id="UP000076580"/>
    </source>
</evidence>
<comment type="caution">
    <text evidence="1">The sequence shown here is derived from an EMBL/GenBank/DDBJ whole genome shotgun (WGS) entry which is preliminary data.</text>
</comment>
<protein>
    <submittedName>
        <fullName evidence="1">Uncharacterized protein</fullName>
    </submittedName>
</protein>
<sequence>MLASFFSREQQSSREASAKARTSACLGSLHDITGGSPSPGGTPARCIPEAHRGAYLRRAEASAAGAYRLLSSLAPGHTAHTVGTWVPGGQRERYPVPFRELPPIPPPASSSTRRAHAFETAAITEQAITALPVPSLDVLLPARGEPPSESGTWCAAGTGALLRTRTLSASHDPLIPSFPPPLPACPPARLPAQPGFRCLCIPTSPLPVGLCIHPDSIPRARQLPRRLGRTADADCGCDADRDADEARDDDR</sequence>
<name>A0A151GAS7_DRECN</name>
<dbReference type="AlphaFoldDB" id="A0A151GAS7"/>